<comment type="cofactor">
    <cofactor evidence="10">
        <name>Mg(2+)</name>
        <dbReference type="ChEBI" id="CHEBI:18420"/>
    </cofactor>
    <cofactor evidence="10">
        <name>Mn(2+)</name>
        <dbReference type="ChEBI" id="CHEBI:29035"/>
    </cofactor>
</comment>
<evidence type="ECO:0000256" key="5">
    <source>
        <dbReference type="ARBA" id="ARBA00022842"/>
    </source>
</evidence>
<evidence type="ECO:0000313" key="12">
    <source>
        <dbReference type="Proteomes" id="UP000698924"/>
    </source>
</evidence>
<name>A0AA40ZQ66_9BACT</name>
<dbReference type="InterPro" id="IPR050646">
    <property type="entry name" value="Cas1"/>
</dbReference>
<evidence type="ECO:0000256" key="9">
    <source>
        <dbReference type="ARBA" id="ARBA00038592"/>
    </source>
</evidence>
<dbReference type="GO" id="GO:0051607">
    <property type="term" value="P:defense response to virus"/>
    <property type="evidence" value="ECO:0007669"/>
    <property type="project" value="UniProtKB-UniRule"/>
</dbReference>
<dbReference type="GO" id="GO:0003677">
    <property type="term" value="F:DNA binding"/>
    <property type="evidence" value="ECO:0007669"/>
    <property type="project" value="UniProtKB-KW"/>
</dbReference>
<gene>
    <name evidence="10 11" type="primary">cas1</name>
    <name evidence="11" type="ORF">H6D15_00145</name>
</gene>
<comment type="function">
    <text evidence="10">CRISPR (clustered regularly interspaced short palindromic repeat), is an adaptive immune system that provides protection against mobile genetic elements (viruses, transposable elements and conjugative plasmids). CRISPR clusters contain spacers, sequences complementary to antecedent mobile elements, and target invading nucleic acids. CRISPR clusters are transcribed and processed into CRISPR RNA (crRNA). Acts as a dsDNA endonuclease. Involved in the integration of spacer DNA into the CRISPR cassette.</text>
</comment>
<dbReference type="Pfam" id="PF01867">
    <property type="entry name" value="Cas_Cas1"/>
    <property type="match status" value="1"/>
</dbReference>
<keyword evidence="6 10" id="KW-0051">Antiviral defense</keyword>
<dbReference type="EC" id="3.1.-.-" evidence="10"/>
<feature type="binding site" evidence="10">
    <location>
        <position position="220"/>
    </location>
    <ligand>
        <name>Mn(2+)</name>
        <dbReference type="ChEBI" id="CHEBI:29035"/>
    </ligand>
</feature>
<evidence type="ECO:0000256" key="10">
    <source>
        <dbReference type="HAMAP-Rule" id="MF_01470"/>
    </source>
</evidence>
<keyword evidence="3 10" id="KW-0255">Endonuclease</keyword>
<dbReference type="Gene3D" id="1.20.120.920">
    <property type="entry name" value="CRISPR-associated endonuclease Cas1, C-terminal domain"/>
    <property type="match status" value="1"/>
</dbReference>
<evidence type="ECO:0000256" key="2">
    <source>
        <dbReference type="ARBA" id="ARBA00022723"/>
    </source>
</evidence>
<dbReference type="GO" id="GO:0004520">
    <property type="term" value="F:DNA endonuclease activity"/>
    <property type="evidence" value="ECO:0007669"/>
    <property type="project" value="InterPro"/>
</dbReference>
<keyword evidence="4 10" id="KW-0378">Hydrolase</keyword>
<sequence length="310" mass="34824">MIKKTLYFGNPAYLSLRNEQLVIKLPEVESDSDMPDTLKRQTEVTKPIEDIGVVVLDHRRITLTTGVLEALLANSCAVITCDRQSMPVGLLLPLCGHTTQNERFRKQLDASLPLKKQLWQQTIRAKINNQASVLFSHAGVEVKCMRVWAESVKSGDVDNVEARAAAYYWKNLFPQVEGFVRGRDGVPPNHLLNYGYAILRAVVARSLVISGLLPTLGIHHHNRYNAYCLADDIMEPYRPYVDELVCQLISEFGVSAELPKSLKARLLSIPTLDVFIEGKRSPLMVAVGQTTSSLYKCFDGELRRIAYPER</sequence>
<feature type="binding site" evidence="10">
    <location>
        <position position="235"/>
    </location>
    <ligand>
        <name>Mn(2+)</name>
        <dbReference type="ChEBI" id="CHEBI:29035"/>
    </ligand>
</feature>
<evidence type="ECO:0000256" key="1">
    <source>
        <dbReference type="ARBA" id="ARBA00022722"/>
    </source>
</evidence>
<dbReference type="NCBIfam" id="TIGR03639">
    <property type="entry name" value="cas1_NMENI"/>
    <property type="match status" value="1"/>
</dbReference>
<dbReference type="EMBL" id="JACJMO010000001">
    <property type="protein sequence ID" value="MBM6856027.1"/>
    <property type="molecule type" value="Genomic_DNA"/>
</dbReference>
<evidence type="ECO:0000256" key="8">
    <source>
        <dbReference type="ARBA" id="ARBA00023211"/>
    </source>
</evidence>
<feature type="binding site" evidence="10">
    <location>
        <position position="161"/>
    </location>
    <ligand>
        <name>Mn(2+)</name>
        <dbReference type="ChEBI" id="CHEBI:29035"/>
    </ligand>
</feature>
<dbReference type="Proteomes" id="UP000698924">
    <property type="component" value="Unassembled WGS sequence"/>
</dbReference>
<keyword evidence="2 10" id="KW-0479">Metal-binding</keyword>
<evidence type="ECO:0000256" key="7">
    <source>
        <dbReference type="ARBA" id="ARBA00023125"/>
    </source>
</evidence>
<proteinExistence type="inferred from homology"/>
<evidence type="ECO:0000256" key="6">
    <source>
        <dbReference type="ARBA" id="ARBA00023118"/>
    </source>
</evidence>
<dbReference type="InterPro" id="IPR019855">
    <property type="entry name" value="CRISPR-assoc_Cas1_NMENI"/>
</dbReference>
<keyword evidence="8 10" id="KW-0464">Manganese</keyword>
<keyword evidence="1 10" id="KW-0540">Nuclease</keyword>
<reference evidence="11 12" key="1">
    <citation type="journal article" date="2021" name="Sci. Rep.">
        <title>The distribution of antibiotic resistance genes in chicken gut microbiota commensals.</title>
        <authorList>
            <person name="Juricova H."/>
            <person name="Matiasovicova J."/>
            <person name="Kubasova T."/>
            <person name="Cejkova D."/>
            <person name="Rychlik I."/>
        </authorList>
    </citation>
    <scope>NUCLEOTIDE SEQUENCE [LARGE SCALE GENOMIC DNA]</scope>
    <source>
        <strain evidence="11 12">An421</strain>
    </source>
</reference>
<dbReference type="PANTHER" id="PTHR34353:SF2">
    <property type="entry name" value="CRISPR-ASSOCIATED ENDONUCLEASE CAS1 1"/>
    <property type="match status" value="1"/>
</dbReference>
<keyword evidence="7 10" id="KW-0238">DNA-binding</keyword>
<dbReference type="AlphaFoldDB" id="A0AA40ZQ66"/>
<dbReference type="InterPro" id="IPR042211">
    <property type="entry name" value="CRISPR-assoc_Cas1_N"/>
</dbReference>
<comment type="subunit">
    <text evidence="9 10">Homodimer, forms a heterotetramer with a Cas2 homodimer.</text>
</comment>
<dbReference type="HAMAP" id="MF_01470">
    <property type="entry name" value="Cas1"/>
    <property type="match status" value="1"/>
</dbReference>
<organism evidence="11 12">
    <name type="scientific">Caecibacteroides pullorum</name>
    <dbReference type="NCBI Taxonomy" id="2725562"/>
    <lineage>
        <taxon>Bacteria</taxon>
        <taxon>Pseudomonadati</taxon>
        <taxon>Bacteroidota</taxon>
        <taxon>Bacteroidia</taxon>
        <taxon>Bacteroidales</taxon>
        <taxon>Bacteroidaceae</taxon>
        <taxon>Caecibacteroides</taxon>
    </lineage>
</organism>
<keyword evidence="5 10" id="KW-0460">Magnesium</keyword>
<accession>A0AA40ZQ66</accession>
<evidence type="ECO:0000256" key="4">
    <source>
        <dbReference type="ARBA" id="ARBA00022801"/>
    </source>
</evidence>
<comment type="caution">
    <text evidence="11">The sequence shown here is derived from an EMBL/GenBank/DDBJ whole genome shotgun (WGS) entry which is preliminary data.</text>
</comment>
<dbReference type="InterPro" id="IPR002729">
    <property type="entry name" value="CRISPR-assoc_Cas1"/>
</dbReference>
<dbReference type="RefSeq" id="WP_204970680.1">
    <property type="nucleotide sequence ID" value="NZ_JAAZTS010000001.1"/>
</dbReference>
<evidence type="ECO:0000256" key="3">
    <source>
        <dbReference type="ARBA" id="ARBA00022759"/>
    </source>
</evidence>
<evidence type="ECO:0000313" key="11">
    <source>
        <dbReference type="EMBL" id="MBM6856027.1"/>
    </source>
</evidence>
<dbReference type="NCBIfam" id="TIGR00287">
    <property type="entry name" value="cas1"/>
    <property type="match status" value="1"/>
</dbReference>
<dbReference type="GO" id="GO:0043571">
    <property type="term" value="P:maintenance of CRISPR repeat elements"/>
    <property type="evidence" value="ECO:0007669"/>
    <property type="project" value="UniProtKB-UniRule"/>
</dbReference>
<keyword evidence="12" id="KW-1185">Reference proteome</keyword>
<protein>
    <recommendedName>
        <fullName evidence="10">CRISPR-associated endonuclease Cas1</fullName>
        <ecNumber evidence="10">3.1.-.-</ecNumber>
    </recommendedName>
</protein>
<dbReference type="PANTHER" id="PTHR34353">
    <property type="entry name" value="CRISPR-ASSOCIATED ENDONUCLEASE CAS1 1"/>
    <property type="match status" value="1"/>
</dbReference>
<comment type="similarity">
    <text evidence="10">Belongs to the CRISPR-associated endonuclease Cas1 family.</text>
</comment>
<dbReference type="GO" id="GO:0016787">
    <property type="term" value="F:hydrolase activity"/>
    <property type="evidence" value="ECO:0007669"/>
    <property type="project" value="UniProtKB-KW"/>
</dbReference>
<dbReference type="Gene3D" id="3.100.10.20">
    <property type="entry name" value="CRISPR-associated endonuclease Cas1, N-terminal domain"/>
    <property type="match status" value="1"/>
</dbReference>
<dbReference type="GO" id="GO:0046872">
    <property type="term" value="F:metal ion binding"/>
    <property type="evidence" value="ECO:0007669"/>
    <property type="project" value="UniProtKB-UniRule"/>
</dbReference>
<dbReference type="InterPro" id="IPR042206">
    <property type="entry name" value="CRISPR-assoc_Cas1_C"/>
</dbReference>